<proteinExistence type="predicted"/>
<protein>
    <submittedName>
        <fullName evidence="1">Uncharacterized protein</fullName>
    </submittedName>
</protein>
<evidence type="ECO:0000313" key="1">
    <source>
        <dbReference type="EMBL" id="THD75577.1"/>
    </source>
</evidence>
<sequence>MAEQTFLDLIQKLETEITQASDDVRHEIQAELHKTVEKMRLAGFDIPQRLQDLDARAVEEEIEDRFDNMPL</sequence>
<dbReference type="OrthoDB" id="7870782at2"/>
<dbReference type="Proteomes" id="UP000306113">
    <property type="component" value="Unassembled WGS sequence"/>
</dbReference>
<dbReference type="AlphaFoldDB" id="A0A4S3MAJ1"/>
<keyword evidence="2" id="KW-1185">Reference proteome</keyword>
<evidence type="ECO:0000313" key="2">
    <source>
        <dbReference type="Proteomes" id="UP000306113"/>
    </source>
</evidence>
<reference evidence="1 2" key="1">
    <citation type="submission" date="2019-04" db="EMBL/GenBank/DDBJ databases">
        <title>Draft genome sequence of Youngimonas vesicularis.</title>
        <authorList>
            <person name="Hameed A."/>
        </authorList>
    </citation>
    <scope>NUCLEOTIDE SEQUENCE [LARGE SCALE GENOMIC DNA]</scope>
    <source>
        <strain evidence="1 2">CC-AMW-E</strain>
    </source>
</reference>
<organism evidence="1 2">
    <name type="scientific">Thalassobius vesicularis</name>
    <dbReference type="NCBI Taxonomy" id="1294297"/>
    <lineage>
        <taxon>Bacteria</taxon>
        <taxon>Pseudomonadati</taxon>
        <taxon>Pseudomonadota</taxon>
        <taxon>Alphaproteobacteria</taxon>
        <taxon>Rhodobacterales</taxon>
        <taxon>Roseobacteraceae</taxon>
        <taxon>Thalassovita</taxon>
    </lineage>
</organism>
<dbReference type="RefSeq" id="WP_136337940.1">
    <property type="nucleotide sequence ID" value="NZ_SSMD01000002.1"/>
</dbReference>
<gene>
    <name evidence="1" type="ORF">E7681_03735</name>
</gene>
<name>A0A4S3MAJ1_9RHOB</name>
<comment type="caution">
    <text evidence="1">The sequence shown here is derived from an EMBL/GenBank/DDBJ whole genome shotgun (WGS) entry which is preliminary data.</text>
</comment>
<dbReference type="EMBL" id="SSMD01000002">
    <property type="protein sequence ID" value="THD75577.1"/>
    <property type="molecule type" value="Genomic_DNA"/>
</dbReference>
<accession>A0A4S3MAJ1</accession>